<evidence type="ECO:0000256" key="1">
    <source>
        <dbReference type="SAM" id="MobiDB-lite"/>
    </source>
</evidence>
<keyword evidence="2" id="KW-0472">Membrane</keyword>
<reference evidence="4" key="1">
    <citation type="submission" date="2016-02" db="EMBL/GenBank/DDBJ databases">
        <authorList>
            <person name="Holder M.E."/>
            <person name="Ajami N.J."/>
            <person name="Petrosino J.F."/>
        </authorList>
    </citation>
    <scope>NUCLEOTIDE SEQUENCE [LARGE SCALE GENOMIC DNA]</scope>
    <source>
        <strain evidence="4">CCUG 36733</strain>
    </source>
</reference>
<dbReference type="RefSeq" id="WP_067942177.1">
    <property type="nucleotide sequence ID" value="NZ_CAUHMM010000115.1"/>
</dbReference>
<evidence type="ECO:0000313" key="4">
    <source>
        <dbReference type="Proteomes" id="UP000065220"/>
    </source>
</evidence>
<accession>A0A0X8JF46</accession>
<gene>
    <name evidence="3" type="ORF">AXF14_07640</name>
</gene>
<feature type="region of interest" description="Disordered" evidence="1">
    <location>
        <begin position="1"/>
        <end position="90"/>
    </location>
</feature>
<keyword evidence="2" id="KW-0812">Transmembrane</keyword>
<evidence type="ECO:0000256" key="2">
    <source>
        <dbReference type="SAM" id="Phobius"/>
    </source>
</evidence>
<feature type="compositionally biased region" description="Low complexity" evidence="1">
    <location>
        <begin position="53"/>
        <end position="73"/>
    </location>
</feature>
<feature type="transmembrane region" description="Helical" evidence="2">
    <location>
        <begin position="135"/>
        <end position="155"/>
    </location>
</feature>
<organism evidence="3 4">
    <name type="scientific">Actinomyces radicidentis</name>
    <dbReference type="NCBI Taxonomy" id="111015"/>
    <lineage>
        <taxon>Bacteria</taxon>
        <taxon>Bacillati</taxon>
        <taxon>Actinomycetota</taxon>
        <taxon>Actinomycetes</taxon>
        <taxon>Actinomycetales</taxon>
        <taxon>Actinomycetaceae</taxon>
        <taxon>Actinomyces</taxon>
    </lineage>
</organism>
<dbReference type="AlphaFoldDB" id="A0A0X8JF46"/>
<dbReference type="EMBL" id="CP014228">
    <property type="protein sequence ID" value="AMD87479.1"/>
    <property type="molecule type" value="Genomic_DNA"/>
</dbReference>
<name>A0A0X8JF46_ACTRD</name>
<keyword evidence="2" id="KW-1133">Transmembrane helix</keyword>
<evidence type="ECO:0000313" key="3">
    <source>
        <dbReference type="EMBL" id="AMD87479.1"/>
    </source>
</evidence>
<proteinExistence type="predicted"/>
<dbReference type="KEGG" id="ard:AXF14_07640"/>
<dbReference type="Proteomes" id="UP000065220">
    <property type="component" value="Chromosome"/>
</dbReference>
<dbReference type="STRING" id="111015.AXF14_07640"/>
<sequence length="165" mass="16631">MTTDDTPTTQLPRTPASPSSADVPTTALTPEEVEAIGLTDTMTRPFPTVSEDSGPSPASTWSAPGASAASPDGADAERTRSAESAADAVWHGPIAPLDPEAPHGPNPSAIVWGLVLLVVAALLIAVVAGARIDPVTAGIVVLAGLGVALLVVALVPRGHRERPTD</sequence>
<feature type="transmembrane region" description="Helical" evidence="2">
    <location>
        <begin position="109"/>
        <end position="129"/>
    </location>
</feature>
<protein>
    <submittedName>
        <fullName evidence="3">Uncharacterized protein</fullName>
    </submittedName>
</protein>
<feature type="compositionally biased region" description="Polar residues" evidence="1">
    <location>
        <begin position="1"/>
        <end position="28"/>
    </location>
</feature>
<keyword evidence="4" id="KW-1185">Reference proteome</keyword>